<dbReference type="InterPro" id="IPR041522">
    <property type="entry name" value="CdaR_GGDEF"/>
</dbReference>
<evidence type="ECO:0000259" key="2">
    <source>
        <dbReference type="Pfam" id="PF05651"/>
    </source>
</evidence>
<keyword evidence="6" id="KW-1185">Reference proteome</keyword>
<evidence type="ECO:0000259" key="4">
    <source>
        <dbReference type="Pfam" id="PF17853"/>
    </source>
</evidence>
<proteinExistence type="inferred from homology"/>
<dbReference type="InterPro" id="IPR042070">
    <property type="entry name" value="PucR_C-HTH_sf"/>
</dbReference>
<feature type="domain" description="PucR C-terminal helix-turn-helix" evidence="3">
    <location>
        <begin position="327"/>
        <end position="371"/>
    </location>
</feature>
<protein>
    <submittedName>
        <fullName evidence="5">Carbohydrate diacid regulator</fullName>
    </submittedName>
</protein>
<sequence length="391" mass="45230">MILSQELAQKCVDRIMNNLGHNINIMDKNGIIIASGSKERIGTYHKIADEVIKQKKRIDVYKEDSKKYKGVKEGINMPFFYKNFIIGVIGITGDPSSLEKTAKIVKMAVELMIEQELLKEENSTYSSQIKVLINKILEAQSENDVYTLTQLASRLGYNLEIPRIACLLSFDNTDSLNLANIANTVSQIKDSLTEEIKSLNSSNIQDIVCSIDMYKILILKTVDNTEHNYIKKYISDYYAQLKSKIKSKINKKIYFAVGTLHKNILGIKESYKEALFALDYCMKYEIDEEIAFIDNYIIEYLCTKLPKKYLEHFLLNYAEKIRGKKELINTIKSLIKNNMNLKNAAKDLYVHRNTIVFRLNKIKELLNIDPIHNDTDRILLRLLYFYIKTVE</sequence>
<accession>A0A1M5V8N0</accession>
<dbReference type="EMBL" id="FQXO01000051">
    <property type="protein sequence ID" value="SHH71293.1"/>
    <property type="molecule type" value="Genomic_DNA"/>
</dbReference>
<reference evidence="6" key="1">
    <citation type="submission" date="2016-11" db="EMBL/GenBank/DDBJ databases">
        <authorList>
            <person name="Varghese N."/>
            <person name="Submissions S."/>
        </authorList>
    </citation>
    <scope>NUCLEOTIDE SEQUENCE [LARGE SCALE GENOMIC DNA]</scope>
    <source>
        <strain evidence="6">DSM 13643</strain>
    </source>
</reference>
<evidence type="ECO:0000256" key="1">
    <source>
        <dbReference type="ARBA" id="ARBA00006754"/>
    </source>
</evidence>
<organism evidence="5 6">
    <name type="scientific">Caloranaerobacter azorensis DSM 13643</name>
    <dbReference type="NCBI Taxonomy" id="1121264"/>
    <lineage>
        <taxon>Bacteria</taxon>
        <taxon>Bacillati</taxon>
        <taxon>Bacillota</taxon>
        <taxon>Tissierellia</taxon>
        <taxon>Tissierellales</taxon>
        <taxon>Thermohalobacteraceae</taxon>
        <taxon>Caloranaerobacter</taxon>
    </lineage>
</organism>
<evidence type="ECO:0000259" key="3">
    <source>
        <dbReference type="Pfam" id="PF13556"/>
    </source>
</evidence>
<dbReference type="InterPro" id="IPR008599">
    <property type="entry name" value="Diacid_rec"/>
</dbReference>
<gene>
    <name evidence="5" type="ORF">SAMN02745135_01795</name>
</gene>
<dbReference type="OrthoDB" id="212459at2"/>
<dbReference type="PANTHER" id="PTHR33744:SF15">
    <property type="entry name" value="CARBOHYDRATE DIACID REGULATOR"/>
    <property type="match status" value="1"/>
</dbReference>
<dbReference type="PANTHER" id="PTHR33744">
    <property type="entry name" value="CARBOHYDRATE DIACID REGULATOR"/>
    <property type="match status" value="1"/>
</dbReference>
<dbReference type="AlphaFoldDB" id="A0A1M5V8N0"/>
<dbReference type="Gene3D" id="1.10.10.2840">
    <property type="entry name" value="PucR C-terminal helix-turn-helix domain"/>
    <property type="match status" value="1"/>
</dbReference>
<dbReference type="RefSeq" id="WP_073197102.1">
    <property type="nucleotide sequence ID" value="NZ_FQXO01000051.1"/>
</dbReference>
<feature type="domain" description="Putative sugar diacid recognition" evidence="2">
    <location>
        <begin position="3"/>
        <end position="133"/>
    </location>
</feature>
<feature type="domain" description="CdaR GGDEF-like" evidence="4">
    <location>
        <begin position="143"/>
        <end position="279"/>
    </location>
</feature>
<dbReference type="Pfam" id="PF17853">
    <property type="entry name" value="GGDEF_2"/>
    <property type="match status" value="1"/>
</dbReference>
<dbReference type="Pfam" id="PF13556">
    <property type="entry name" value="HTH_30"/>
    <property type="match status" value="1"/>
</dbReference>
<name>A0A1M5V8N0_9FIRM</name>
<comment type="similarity">
    <text evidence="1">Belongs to the CdaR family.</text>
</comment>
<dbReference type="InterPro" id="IPR051448">
    <property type="entry name" value="CdaR-like_regulators"/>
</dbReference>
<dbReference type="InterPro" id="IPR025736">
    <property type="entry name" value="PucR_C-HTH_dom"/>
</dbReference>
<evidence type="ECO:0000313" key="5">
    <source>
        <dbReference type="EMBL" id="SHH71293.1"/>
    </source>
</evidence>
<evidence type="ECO:0000313" key="6">
    <source>
        <dbReference type="Proteomes" id="UP000183967"/>
    </source>
</evidence>
<dbReference type="Pfam" id="PF05651">
    <property type="entry name" value="Diacid_rec"/>
    <property type="match status" value="1"/>
</dbReference>
<dbReference type="Proteomes" id="UP000183967">
    <property type="component" value="Unassembled WGS sequence"/>
</dbReference>